<feature type="domain" description="Beta-lactamase class A catalytic" evidence="2">
    <location>
        <begin position="151"/>
        <end position="287"/>
    </location>
</feature>
<reference evidence="4" key="1">
    <citation type="submission" date="2015-10" db="EMBL/GenBank/DDBJ databases">
        <authorList>
            <person name="Ju K.-S."/>
            <person name="Doroghazi J.R."/>
            <person name="Metcalf W.W."/>
        </authorList>
    </citation>
    <scope>NUCLEOTIDE SEQUENCE [LARGE SCALE GENOMIC DNA]</scope>
    <source>
        <strain evidence="4">NRRL 3151</strain>
    </source>
</reference>
<dbReference type="PANTHER" id="PTHR35333:SF3">
    <property type="entry name" value="BETA-LACTAMASE-TYPE TRANSPEPTIDASE FOLD CONTAINING PROTEIN"/>
    <property type="match status" value="1"/>
</dbReference>
<accession>A0A101J5X3</accession>
<evidence type="ECO:0000256" key="1">
    <source>
        <dbReference type="SAM" id="MobiDB-lite"/>
    </source>
</evidence>
<dbReference type="GO" id="GO:0046677">
    <property type="term" value="P:response to antibiotic"/>
    <property type="evidence" value="ECO:0007669"/>
    <property type="project" value="InterPro"/>
</dbReference>
<dbReference type="Proteomes" id="UP000053923">
    <property type="component" value="Unassembled WGS sequence"/>
</dbReference>
<sequence length="335" mass="34178">MESSRARRRRRPLSYAALAFVVIVGGAAAGTVYMKAQAHSGGSAVSSAVTPSASASASVSARAGGEASVEPVAQPTVDHDVLLAEAMESVTVEDGAEVSVAVLDLESGASASYGNRGFDTASIVKVDILAALLLQAQDAGRELTATEKSQAADMIEKSDNTAASALWRAIGRAEGLDSANERLGLTDTEGGDGMYWGLTQTTAADQLTLLQQVFGEDSELSARSRAYLQELMGEIAVDQQWGVSAAADGSAWALKNGWLPRTATGLWDINSMGRVTVDSRDCLVAVLSDGNSTKAKGVSLVEAAAEAAVSVFAEANETSSGSPTAAASASAASPS</sequence>
<evidence type="ECO:0000259" key="2">
    <source>
        <dbReference type="Pfam" id="PF13354"/>
    </source>
</evidence>
<dbReference type="Gene3D" id="3.40.710.10">
    <property type="entry name" value="DD-peptidase/beta-lactamase superfamily"/>
    <property type="match status" value="1"/>
</dbReference>
<evidence type="ECO:0000313" key="3">
    <source>
        <dbReference type="EMBL" id="KUL20776.1"/>
    </source>
</evidence>
<dbReference type="GO" id="GO:0008800">
    <property type="term" value="F:beta-lactamase activity"/>
    <property type="evidence" value="ECO:0007669"/>
    <property type="project" value="InterPro"/>
</dbReference>
<keyword evidence="4" id="KW-1185">Reference proteome</keyword>
<dbReference type="PANTHER" id="PTHR35333">
    <property type="entry name" value="BETA-LACTAMASE"/>
    <property type="match status" value="1"/>
</dbReference>
<evidence type="ECO:0000313" key="4">
    <source>
        <dbReference type="Proteomes" id="UP000053923"/>
    </source>
</evidence>
<dbReference type="InterPro" id="IPR012338">
    <property type="entry name" value="Beta-lactam/transpept-like"/>
</dbReference>
<name>A0A101J5X3_9ACTN</name>
<dbReference type="Pfam" id="PF13354">
    <property type="entry name" value="Beta-lactamase2"/>
    <property type="match status" value="1"/>
</dbReference>
<dbReference type="OrthoDB" id="3524371at2"/>
<organism evidence="3 4">
    <name type="scientific">Streptomyces regalis</name>
    <dbReference type="NCBI Taxonomy" id="68262"/>
    <lineage>
        <taxon>Bacteria</taxon>
        <taxon>Bacillati</taxon>
        <taxon>Actinomycetota</taxon>
        <taxon>Actinomycetes</taxon>
        <taxon>Kitasatosporales</taxon>
        <taxon>Streptomycetaceae</taxon>
        <taxon>Streptomyces</taxon>
    </lineage>
</organism>
<dbReference type="InterPro" id="IPR000871">
    <property type="entry name" value="Beta-lactam_class-A"/>
</dbReference>
<proteinExistence type="predicted"/>
<dbReference type="InterPro" id="IPR045155">
    <property type="entry name" value="Beta-lactam_cat"/>
</dbReference>
<dbReference type="EMBL" id="LLZG01000418">
    <property type="protein sequence ID" value="KUL20776.1"/>
    <property type="molecule type" value="Genomic_DNA"/>
</dbReference>
<protein>
    <recommendedName>
        <fullName evidence="2">Beta-lactamase class A catalytic domain-containing protein</fullName>
    </recommendedName>
</protein>
<dbReference type="SUPFAM" id="SSF56601">
    <property type="entry name" value="beta-lactamase/transpeptidase-like"/>
    <property type="match status" value="1"/>
</dbReference>
<gene>
    <name evidence="3" type="ORF">ADL12_48075</name>
</gene>
<feature type="region of interest" description="Disordered" evidence="1">
    <location>
        <begin position="315"/>
        <end position="335"/>
    </location>
</feature>
<dbReference type="RefSeq" id="WP_062715535.1">
    <property type="nucleotide sequence ID" value="NZ_LLZG01000418.1"/>
</dbReference>
<dbReference type="AlphaFoldDB" id="A0A101J5X3"/>
<comment type="caution">
    <text evidence="3">The sequence shown here is derived from an EMBL/GenBank/DDBJ whole genome shotgun (WGS) entry which is preliminary data.</text>
</comment>
<dbReference type="GO" id="GO:0030655">
    <property type="term" value="P:beta-lactam antibiotic catabolic process"/>
    <property type="evidence" value="ECO:0007669"/>
    <property type="project" value="InterPro"/>
</dbReference>